<dbReference type="Pfam" id="PF04239">
    <property type="entry name" value="DUF421"/>
    <property type="match status" value="1"/>
</dbReference>
<evidence type="ECO:0000259" key="8">
    <source>
        <dbReference type="Pfam" id="PF04239"/>
    </source>
</evidence>
<dbReference type="InterPro" id="IPR007353">
    <property type="entry name" value="DUF421"/>
</dbReference>
<dbReference type="OrthoDB" id="1682423at2"/>
<sequence>MLITFFRTLILYFMVVIIMRIMGKHQIGELQPYELVVALMISEMAAIPITDTEIPLINGIIPILTLLLAQVTVSYWTLKSEKARAIVCGRPSILIEKGRIVEDELRRLRMNINDLLEELRVKNFPNISEVDYAILETNGKMSVIPKGKHRPVLTSDLGINAPDPGLPVSLIIDGDIIHHNLRTAGFTEDKLRQYFKDEGVENVKHILYASIDNTQKIFWQKKEGL</sequence>
<keyword evidence="10" id="KW-1185">Reference proteome</keyword>
<feature type="domain" description="YetF C-terminal" evidence="8">
    <location>
        <begin position="79"/>
        <end position="211"/>
    </location>
</feature>
<dbReference type="AlphaFoldDB" id="A0A7G6E2R4"/>
<evidence type="ECO:0000256" key="7">
    <source>
        <dbReference type="SAM" id="Phobius"/>
    </source>
</evidence>
<comment type="similarity">
    <text evidence="2">Belongs to the UPF0702 family.</text>
</comment>
<evidence type="ECO:0000256" key="5">
    <source>
        <dbReference type="ARBA" id="ARBA00022989"/>
    </source>
</evidence>
<keyword evidence="6 7" id="KW-0472">Membrane</keyword>
<accession>A0A7G6E2R4</accession>
<dbReference type="PANTHER" id="PTHR34582">
    <property type="entry name" value="UPF0702 TRANSMEMBRANE PROTEIN YCAP"/>
    <property type="match status" value="1"/>
</dbReference>
<dbReference type="GO" id="GO:0005886">
    <property type="term" value="C:plasma membrane"/>
    <property type="evidence" value="ECO:0007669"/>
    <property type="project" value="UniProtKB-SubCell"/>
</dbReference>
<evidence type="ECO:0000313" key="9">
    <source>
        <dbReference type="EMBL" id="QNB46368.1"/>
    </source>
</evidence>
<proteinExistence type="inferred from homology"/>
<dbReference type="RefSeq" id="WP_034422528.1">
    <property type="nucleotide sequence ID" value="NZ_CP045798.1"/>
</dbReference>
<evidence type="ECO:0000313" key="10">
    <source>
        <dbReference type="Proteomes" id="UP000515847"/>
    </source>
</evidence>
<evidence type="ECO:0000256" key="3">
    <source>
        <dbReference type="ARBA" id="ARBA00022475"/>
    </source>
</evidence>
<feature type="transmembrane region" description="Helical" evidence="7">
    <location>
        <begin position="56"/>
        <end position="76"/>
    </location>
</feature>
<keyword evidence="5 7" id="KW-1133">Transmembrane helix</keyword>
<feature type="transmembrane region" description="Helical" evidence="7">
    <location>
        <begin position="6"/>
        <end position="23"/>
    </location>
</feature>
<dbReference type="EMBL" id="CP045798">
    <property type="protein sequence ID" value="QNB46368.1"/>
    <property type="molecule type" value="Genomic_DNA"/>
</dbReference>
<dbReference type="Gene3D" id="3.30.240.20">
    <property type="entry name" value="bsu07140 like domains"/>
    <property type="match status" value="2"/>
</dbReference>
<keyword evidence="3" id="KW-1003">Cell membrane</keyword>
<protein>
    <submittedName>
        <fullName evidence="9">DUF421 domain-containing protein</fullName>
    </submittedName>
</protein>
<name>A0A7G6E2R4_THEFR</name>
<evidence type="ECO:0000256" key="1">
    <source>
        <dbReference type="ARBA" id="ARBA00004651"/>
    </source>
</evidence>
<dbReference type="Proteomes" id="UP000515847">
    <property type="component" value="Chromosome"/>
</dbReference>
<keyword evidence="4 7" id="KW-0812">Transmembrane</keyword>
<dbReference type="PANTHER" id="PTHR34582:SF6">
    <property type="entry name" value="UPF0702 TRANSMEMBRANE PROTEIN YCAP"/>
    <property type="match status" value="1"/>
</dbReference>
<gene>
    <name evidence="9" type="ORF">BR63_08595</name>
</gene>
<reference evidence="9 10" key="1">
    <citation type="journal article" date="2019" name="Front. Microbiol.">
        <title>Thermoanaerosceptrum fracticalcis gen. nov. sp. nov., a Novel Fumarate-Fermenting Microorganism From a Deep Fractured Carbonate Aquifer of the US Great Basin.</title>
        <authorList>
            <person name="Hamilton-Brehm S.D."/>
            <person name="Stewart L.E."/>
            <person name="Zavarin M."/>
            <person name="Caldwell M."/>
            <person name="Lawson P.A."/>
            <person name="Onstott T.C."/>
            <person name="Grzymski J."/>
            <person name="Neveux I."/>
            <person name="Lollar B.S."/>
            <person name="Russell C.E."/>
            <person name="Moser D.P."/>
        </authorList>
    </citation>
    <scope>NUCLEOTIDE SEQUENCE [LARGE SCALE GENOMIC DNA]</scope>
    <source>
        <strain evidence="9 10">DRI-13</strain>
    </source>
</reference>
<comment type="subcellular location">
    <subcellularLocation>
        <location evidence="1">Cell membrane</location>
        <topology evidence="1">Multi-pass membrane protein</topology>
    </subcellularLocation>
</comment>
<dbReference type="InterPro" id="IPR023090">
    <property type="entry name" value="UPF0702_alpha/beta_dom_sf"/>
</dbReference>
<evidence type="ECO:0000256" key="4">
    <source>
        <dbReference type="ARBA" id="ARBA00022692"/>
    </source>
</evidence>
<dbReference type="KEGG" id="tfr:BR63_08595"/>
<evidence type="ECO:0000256" key="2">
    <source>
        <dbReference type="ARBA" id="ARBA00006448"/>
    </source>
</evidence>
<organism evidence="9 10">
    <name type="scientific">Thermanaerosceptrum fracticalcis</name>
    <dbReference type="NCBI Taxonomy" id="1712410"/>
    <lineage>
        <taxon>Bacteria</taxon>
        <taxon>Bacillati</taxon>
        <taxon>Bacillota</taxon>
        <taxon>Clostridia</taxon>
        <taxon>Eubacteriales</taxon>
        <taxon>Peptococcaceae</taxon>
        <taxon>Thermanaerosceptrum</taxon>
    </lineage>
</organism>
<evidence type="ECO:0000256" key="6">
    <source>
        <dbReference type="ARBA" id="ARBA00023136"/>
    </source>
</evidence>